<dbReference type="OrthoDB" id="1298661at2759"/>
<comment type="caution">
    <text evidence="13">The sequence shown here is derived from an EMBL/GenBank/DDBJ whole genome shotgun (WGS) entry which is preliminary data.</text>
</comment>
<dbReference type="Gene3D" id="3.40.50.150">
    <property type="entry name" value="Vaccinia Virus protein VP39"/>
    <property type="match status" value="1"/>
</dbReference>
<evidence type="ECO:0000256" key="10">
    <source>
        <dbReference type="ARBA" id="ARBA00048167"/>
    </source>
</evidence>
<evidence type="ECO:0000256" key="4">
    <source>
        <dbReference type="ARBA" id="ARBA00022691"/>
    </source>
</evidence>
<dbReference type="PANTHER" id="PTHR12753">
    <property type="entry name" value="AD-003 - RELATED"/>
    <property type="match status" value="1"/>
</dbReference>
<proteinExistence type="inferred from homology"/>
<comment type="catalytic activity">
    <reaction evidence="10">
        <text>N-terminal L-alanyl-L-prolyl-L-lysyl-[protein] + 3 S-adenosyl-L-methionine = N-terminal N,N,N-trimethyl-L-alanyl-L-prolyl-L-lysyl-[protein] + 3 S-adenosyl-L-homocysteine + 3 H(+)</text>
        <dbReference type="Rhea" id="RHEA:54712"/>
        <dbReference type="Rhea" id="RHEA-COMP:13785"/>
        <dbReference type="Rhea" id="RHEA-COMP:13971"/>
        <dbReference type="ChEBI" id="CHEBI:15378"/>
        <dbReference type="ChEBI" id="CHEBI:57856"/>
        <dbReference type="ChEBI" id="CHEBI:59789"/>
        <dbReference type="ChEBI" id="CHEBI:138057"/>
        <dbReference type="ChEBI" id="CHEBI:138315"/>
        <dbReference type="EC" id="2.1.1.244"/>
    </reaction>
</comment>
<feature type="region of interest" description="Disordered" evidence="12">
    <location>
        <begin position="1"/>
        <end position="33"/>
    </location>
</feature>
<accession>A0A9Q0RAG3</accession>
<reference evidence="13" key="1">
    <citation type="submission" date="2022-10" db="EMBL/GenBank/DDBJ databases">
        <title>Novel sulphate-reducing endosymbionts in the free-living metamonad Anaeramoeba.</title>
        <authorList>
            <person name="Jerlstrom-Hultqvist J."/>
            <person name="Cepicka I."/>
            <person name="Gallot-Lavallee L."/>
            <person name="Salas-Leiva D."/>
            <person name="Curtis B.A."/>
            <person name="Zahonova K."/>
            <person name="Pipaliya S."/>
            <person name="Dacks J."/>
            <person name="Roger A.J."/>
        </authorList>
    </citation>
    <scope>NUCLEOTIDE SEQUENCE</scope>
    <source>
        <strain evidence="13">BMAN</strain>
    </source>
</reference>
<organism evidence="13 14">
    <name type="scientific">Anaeramoeba ignava</name>
    <name type="common">Anaerobic marine amoeba</name>
    <dbReference type="NCBI Taxonomy" id="1746090"/>
    <lineage>
        <taxon>Eukaryota</taxon>
        <taxon>Metamonada</taxon>
        <taxon>Anaeramoebidae</taxon>
        <taxon>Anaeramoeba</taxon>
    </lineage>
</organism>
<feature type="binding site" evidence="11">
    <location>
        <position position="187"/>
    </location>
    <ligand>
        <name>S-adenosyl-L-methionine</name>
        <dbReference type="ChEBI" id="CHEBI:59789"/>
    </ligand>
</feature>
<evidence type="ECO:0000256" key="6">
    <source>
        <dbReference type="ARBA" id="ARBA00039449"/>
    </source>
</evidence>
<evidence type="ECO:0000313" key="13">
    <source>
        <dbReference type="EMBL" id="KAJ5073001.1"/>
    </source>
</evidence>
<evidence type="ECO:0000313" key="14">
    <source>
        <dbReference type="Proteomes" id="UP001149090"/>
    </source>
</evidence>
<dbReference type="PANTHER" id="PTHR12753:SF0">
    <property type="entry name" value="ALPHA N-TERMINAL PROTEIN METHYLTRANSFERASE 1"/>
    <property type="match status" value="1"/>
</dbReference>
<evidence type="ECO:0000256" key="8">
    <source>
        <dbReference type="ARBA" id="ARBA00047306"/>
    </source>
</evidence>
<keyword evidence="14" id="KW-1185">Reference proteome</keyword>
<evidence type="ECO:0000256" key="1">
    <source>
        <dbReference type="ARBA" id="ARBA00009059"/>
    </source>
</evidence>
<evidence type="ECO:0000256" key="9">
    <source>
        <dbReference type="ARBA" id="ARBA00047885"/>
    </source>
</evidence>
<keyword evidence="4 11" id="KW-0949">S-adenosyl-L-methionine</keyword>
<dbReference type="OMA" id="PVRMYCL"/>
<feature type="compositionally biased region" description="Basic residues" evidence="12">
    <location>
        <begin position="1"/>
        <end position="30"/>
    </location>
</feature>
<dbReference type="GO" id="GO:0032259">
    <property type="term" value="P:methylation"/>
    <property type="evidence" value="ECO:0007669"/>
    <property type="project" value="UniProtKB-KW"/>
</dbReference>
<dbReference type="Pfam" id="PF05891">
    <property type="entry name" value="Methyltransf_PK"/>
    <property type="match status" value="1"/>
</dbReference>
<comment type="catalytic activity">
    <reaction evidence="9">
        <text>N-terminal L-prolyl-L-prolyl-L-lysyl-[protein] + 2 S-adenosyl-L-methionine = N-terminal N,N-dimethyl-L-prolyl-L-prolyl-L-lysyl-[protein] + 2 S-adenosyl-L-homocysteine + 2 H(+)</text>
        <dbReference type="Rhea" id="RHEA:54736"/>
        <dbReference type="Rhea" id="RHEA-COMP:13787"/>
        <dbReference type="Rhea" id="RHEA-COMP:13974"/>
        <dbReference type="ChEBI" id="CHEBI:15378"/>
        <dbReference type="ChEBI" id="CHEBI:57856"/>
        <dbReference type="ChEBI" id="CHEBI:59789"/>
        <dbReference type="ChEBI" id="CHEBI:138059"/>
        <dbReference type="ChEBI" id="CHEBI:138318"/>
        <dbReference type="EC" id="2.1.1.244"/>
    </reaction>
</comment>
<feature type="binding site" evidence="11">
    <location>
        <position position="128"/>
    </location>
    <ligand>
        <name>S-adenosyl-L-methionine</name>
        <dbReference type="ChEBI" id="CHEBI:59789"/>
    </ligand>
</feature>
<dbReference type="GO" id="GO:0071885">
    <property type="term" value="F:N-terminal protein N-methyltransferase activity"/>
    <property type="evidence" value="ECO:0007669"/>
    <property type="project" value="UniProtKB-EC"/>
</dbReference>
<dbReference type="GO" id="GO:0005737">
    <property type="term" value="C:cytoplasm"/>
    <property type="evidence" value="ECO:0007669"/>
    <property type="project" value="TreeGrafter"/>
</dbReference>
<dbReference type="Proteomes" id="UP001149090">
    <property type="component" value="Unassembled WGS sequence"/>
</dbReference>
<keyword evidence="2" id="KW-0489">Methyltransferase</keyword>
<dbReference type="EC" id="2.1.1.244" evidence="5"/>
<feature type="binding site" evidence="11">
    <location>
        <position position="123"/>
    </location>
    <ligand>
        <name>S-adenosyl-L-methionine</name>
        <dbReference type="ChEBI" id="CHEBI:59789"/>
    </ligand>
</feature>
<evidence type="ECO:0000256" key="12">
    <source>
        <dbReference type="SAM" id="MobiDB-lite"/>
    </source>
</evidence>
<dbReference type="PIRSF" id="PIRSF016958">
    <property type="entry name" value="DUF858_MeTrfase_lik"/>
    <property type="match status" value="1"/>
</dbReference>
<protein>
    <recommendedName>
        <fullName evidence="6">Alpha N-terminal protein methyltransferase 1</fullName>
        <ecNumber evidence="5">2.1.1.244</ecNumber>
    </recommendedName>
    <alternativeName>
        <fullName evidence="7">X-Pro-Lys N-terminal protein methyltransferase 1</fullName>
    </alternativeName>
</protein>
<gene>
    <name evidence="13" type="ORF">M0811_09215</name>
</gene>
<sequence>MPPRTHKNKLRKKKKIKLKRKKQKIQKQKQKIQQQKLQKIQKIIKGKNMSGNKIENYEKLFTSKDDWYAKSKQFWKESEPTVNGMLGGYEEISEEDTQHSIQFLSQFLDRFSQSKTKYALDCGSGIGRVTKNVFLPSFDAVDLVDSENSFLEVAKQNLDPKKVLNFYCSPLEKFTPDPNKYDLIWVQWVAIYFADDDFVIFLKNCKQALKENGIIIIKDNSSKNNGFVLDESDNSIIRSIPHYKSIFKEANLEILKEETILFTGASLYPVTTFALK</sequence>
<evidence type="ECO:0000256" key="7">
    <source>
        <dbReference type="ARBA" id="ARBA00043129"/>
    </source>
</evidence>
<dbReference type="SUPFAM" id="SSF53335">
    <property type="entry name" value="S-adenosyl-L-methionine-dependent methyltransferases"/>
    <property type="match status" value="1"/>
</dbReference>
<comment type="catalytic activity">
    <reaction evidence="8">
        <text>N-terminal L-seryl-L-prolyl-L-lysyl-[protein] + 3 S-adenosyl-L-methionine = N-terminal N,N,N-trimethyl-L-seryl-L-prolyl-L-lysyl-[protein] + 3 S-adenosyl-L-homocysteine + 3 H(+)</text>
        <dbReference type="Rhea" id="RHEA:54724"/>
        <dbReference type="Rhea" id="RHEA-COMP:13789"/>
        <dbReference type="Rhea" id="RHEA-COMP:13973"/>
        <dbReference type="ChEBI" id="CHEBI:15378"/>
        <dbReference type="ChEBI" id="CHEBI:57856"/>
        <dbReference type="ChEBI" id="CHEBI:59789"/>
        <dbReference type="ChEBI" id="CHEBI:138061"/>
        <dbReference type="ChEBI" id="CHEBI:138317"/>
        <dbReference type="EC" id="2.1.1.244"/>
    </reaction>
</comment>
<evidence type="ECO:0000256" key="2">
    <source>
        <dbReference type="ARBA" id="ARBA00022603"/>
    </source>
</evidence>
<comment type="similarity">
    <text evidence="1">Belongs to the methyltransferase superfamily. NTM1 family.</text>
</comment>
<evidence type="ECO:0000256" key="11">
    <source>
        <dbReference type="PIRSR" id="PIRSR016958-1"/>
    </source>
</evidence>
<evidence type="ECO:0000256" key="5">
    <source>
        <dbReference type="ARBA" id="ARBA00039112"/>
    </source>
</evidence>
<dbReference type="AlphaFoldDB" id="A0A9Q0RAG3"/>
<dbReference type="EMBL" id="JAPDFW010000078">
    <property type="protein sequence ID" value="KAJ5073001.1"/>
    <property type="molecule type" value="Genomic_DNA"/>
</dbReference>
<dbReference type="InterPro" id="IPR029063">
    <property type="entry name" value="SAM-dependent_MTases_sf"/>
</dbReference>
<dbReference type="FunFam" id="3.40.50.150:FF:000025">
    <property type="entry name" value="N-terminal Xaa-Pro-Lys N-methyltransferase 1"/>
    <property type="match status" value="1"/>
</dbReference>
<name>A0A9Q0RAG3_ANAIG</name>
<evidence type="ECO:0000256" key="3">
    <source>
        <dbReference type="ARBA" id="ARBA00022679"/>
    </source>
</evidence>
<keyword evidence="3" id="KW-0808">Transferase</keyword>
<dbReference type="CDD" id="cd02440">
    <property type="entry name" value="AdoMet_MTases"/>
    <property type="match status" value="1"/>
</dbReference>
<dbReference type="InterPro" id="IPR008576">
    <property type="entry name" value="MeTrfase_NTM1"/>
</dbReference>